<dbReference type="HAMAP" id="MF_02087">
    <property type="entry name" value="PLP_homeostasis"/>
    <property type="match status" value="1"/>
</dbReference>
<dbReference type="PIRSF" id="PIRSF004848">
    <property type="entry name" value="YBL036c_PLPDEIII"/>
    <property type="match status" value="1"/>
</dbReference>
<dbReference type="Pfam" id="PF01168">
    <property type="entry name" value="Ala_racemase_N"/>
    <property type="match status" value="1"/>
</dbReference>
<dbReference type="CDD" id="cd00635">
    <property type="entry name" value="PLPDE_III_YBL036c_like"/>
    <property type="match status" value="1"/>
</dbReference>
<evidence type="ECO:0000313" key="6">
    <source>
        <dbReference type="EMBL" id="SDL82672.1"/>
    </source>
</evidence>
<dbReference type="PANTHER" id="PTHR10146">
    <property type="entry name" value="PROLINE SYNTHETASE CO-TRANSCRIBED BACTERIAL HOMOLOG PROTEIN"/>
    <property type="match status" value="1"/>
</dbReference>
<evidence type="ECO:0000256" key="2">
    <source>
        <dbReference type="HAMAP-Rule" id="MF_02087"/>
    </source>
</evidence>
<comment type="function">
    <text evidence="2">Pyridoxal 5'-phosphate (PLP)-binding protein, which is involved in PLP homeostasis.</text>
</comment>
<dbReference type="InterPro" id="IPR029066">
    <property type="entry name" value="PLP-binding_barrel"/>
</dbReference>
<dbReference type="OrthoDB" id="9804072at2"/>
<organism evidence="6 7">
    <name type="scientific">Corynebacterium mycetoides</name>
    <dbReference type="NCBI Taxonomy" id="38302"/>
    <lineage>
        <taxon>Bacteria</taxon>
        <taxon>Bacillati</taxon>
        <taxon>Actinomycetota</taxon>
        <taxon>Actinomycetes</taxon>
        <taxon>Mycobacteriales</taxon>
        <taxon>Corynebacteriaceae</taxon>
        <taxon>Corynebacterium</taxon>
    </lineage>
</organism>
<dbReference type="STRING" id="38302.SAMN04488535_0908"/>
<dbReference type="SUPFAM" id="SSF51419">
    <property type="entry name" value="PLP-binding barrel"/>
    <property type="match status" value="1"/>
</dbReference>
<dbReference type="AlphaFoldDB" id="A0A1G9N832"/>
<proteinExistence type="inferred from homology"/>
<dbReference type="NCBIfam" id="TIGR00044">
    <property type="entry name" value="YggS family pyridoxal phosphate-dependent enzyme"/>
    <property type="match status" value="1"/>
</dbReference>
<dbReference type="GO" id="GO:0030170">
    <property type="term" value="F:pyridoxal phosphate binding"/>
    <property type="evidence" value="ECO:0007669"/>
    <property type="project" value="UniProtKB-UniRule"/>
</dbReference>
<dbReference type="EMBL" id="LT629700">
    <property type="protein sequence ID" value="SDL82672.1"/>
    <property type="molecule type" value="Genomic_DNA"/>
</dbReference>
<keyword evidence="1 2" id="KW-0663">Pyridoxal phosphate</keyword>
<name>A0A1G9N832_9CORY</name>
<gene>
    <name evidence="6" type="ORF">SAMN04488535_0908</name>
</gene>
<dbReference type="RefSeq" id="WP_092149342.1">
    <property type="nucleotide sequence ID" value="NZ_LT629700.1"/>
</dbReference>
<dbReference type="Gene3D" id="3.20.20.10">
    <property type="entry name" value="Alanine racemase"/>
    <property type="match status" value="1"/>
</dbReference>
<evidence type="ECO:0000313" key="7">
    <source>
        <dbReference type="Proteomes" id="UP000199350"/>
    </source>
</evidence>
<reference evidence="7" key="1">
    <citation type="submission" date="2016-10" db="EMBL/GenBank/DDBJ databases">
        <authorList>
            <person name="Varghese N."/>
            <person name="Submissions S."/>
        </authorList>
    </citation>
    <scope>NUCLEOTIDE SEQUENCE [LARGE SCALE GENOMIC DNA]</scope>
    <source>
        <strain evidence="7">DSM 20632</strain>
    </source>
</reference>
<comment type="cofactor">
    <cofactor evidence="3">
        <name>pyridoxal 5'-phosphate</name>
        <dbReference type="ChEBI" id="CHEBI:597326"/>
    </cofactor>
</comment>
<evidence type="ECO:0000259" key="5">
    <source>
        <dbReference type="Pfam" id="PF01168"/>
    </source>
</evidence>
<evidence type="ECO:0000256" key="3">
    <source>
        <dbReference type="PIRSR" id="PIRSR004848-1"/>
    </source>
</evidence>
<comment type="similarity">
    <text evidence="2 4">Belongs to the pyridoxal phosphate-binding protein YggS/PROSC family.</text>
</comment>
<feature type="domain" description="Alanine racemase N-terminal" evidence="5">
    <location>
        <begin position="10"/>
        <end position="242"/>
    </location>
</feature>
<keyword evidence="7" id="KW-1185">Reference proteome</keyword>
<feature type="modified residue" description="N6-(pyridoxal phosphate)lysine" evidence="2 3">
    <location>
        <position position="39"/>
    </location>
</feature>
<dbReference type="PANTHER" id="PTHR10146:SF14">
    <property type="entry name" value="PYRIDOXAL PHOSPHATE HOMEOSTASIS PROTEIN"/>
    <property type="match status" value="1"/>
</dbReference>
<dbReference type="Proteomes" id="UP000199350">
    <property type="component" value="Chromosome I"/>
</dbReference>
<evidence type="ECO:0000256" key="1">
    <source>
        <dbReference type="ARBA" id="ARBA00022898"/>
    </source>
</evidence>
<dbReference type="InterPro" id="IPR011078">
    <property type="entry name" value="PyrdxlP_homeostasis"/>
</dbReference>
<protein>
    <recommendedName>
        <fullName evidence="2">Pyridoxal phosphate homeostasis protein</fullName>
        <shortName evidence="2">PLP homeostasis protein</shortName>
    </recommendedName>
</protein>
<accession>A0A1G9N832</accession>
<evidence type="ECO:0000256" key="4">
    <source>
        <dbReference type="RuleBase" id="RU004514"/>
    </source>
</evidence>
<dbReference type="InterPro" id="IPR001608">
    <property type="entry name" value="Ala_racemase_N"/>
</dbReference>
<sequence>MSRAEELAANLERVTQQIRDAEAAAGRPAGSVSLIPVSKFHPVDDIALLGELGVTLVGENREQEARGKADELAARGQQVGIAMIGQIQSKKANAVARWAAEVHSVDSVKLARGLDRGVGLALERGDRSAIGTETQQALRCLVQVSADGDTARGGIPYSGLDAVADAVEAARHLELAGLMVVPPLGSEPRAVFDQTRSRADALGQRLGRTMVLSAGMSGDFQDAIACGSDIVRVGTGVFGPRPVL</sequence>